<dbReference type="AlphaFoldDB" id="A0A834LD87"/>
<evidence type="ECO:0000313" key="2">
    <source>
        <dbReference type="EMBL" id="KAF7134481.1"/>
    </source>
</evidence>
<reference evidence="2" key="1">
    <citation type="submission" date="2019-11" db="EMBL/GenBank/DDBJ databases">
        <authorList>
            <person name="Liu Y."/>
            <person name="Hou J."/>
            <person name="Li T.-Q."/>
            <person name="Guan C.-H."/>
            <person name="Wu X."/>
            <person name="Wu H.-Z."/>
            <person name="Ling F."/>
            <person name="Zhang R."/>
            <person name="Shi X.-G."/>
            <person name="Ren J.-P."/>
            <person name="Chen E.-F."/>
            <person name="Sun J.-M."/>
        </authorList>
    </citation>
    <scope>NUCLEOTIDE SEQUENCE</scope>
    <source>
        <strain evidence="2">Adult_tree_wgs_1</strain>
        <tissue evidence="2">Leaves</tissue>
    </source>
</reference>
<proteinExistence type="predicted"/>
<accession>A0A834LD87</accession>
<comment type="caution">
    <text evidence="2">The sequence shown here is derived from an EMBL/GenBank/DDBJ whole genome shotgun (WGS) entry which is preliminary data.</text>
</comment>
<evidence type="ECO:0000313" key="3">
    <source>
        <dbReference type="Proteomes" id="UP000626092"/>
    </source>
</evidence>
<evidence type="ECO:0000256" key="1">
    <source>
        <dbReference type="SAM" id="MobiDB-lite"/>
    </source>
</evidence>
<sequence length="117" mass="13102">MACQRAPMKVSPRHSSDARRPASVEIWSNLGMKERVRKDGMCLGCWQFYVGTFGRPGMNGASSNRGWKPREYVQIEEFDEFCRSTTKNGNKQGDGAYEADTGKGGVNLWLGTGEEWC</sequence>
<gene>
    <name evidence="2" type="ORF">RHSIM_Rhsim08G0151000</name>
</gene>
<keyword evidence="3" id="KW-1185">Reference proteome</keyword>
<organism evidence="2 3">
    <name type="scientific">Rhododendron simsii</name>
    <name type="common">Sims's rhododendron</name>
    <dbReference type="NCBI Taxonomy" id="118357"/>
    <lineage>
        <taxon>Eukaryota</taxon>
        <taxon>Viridiplantae</taxon>
        <taxon>Streptophyta</taxon>
        <taxon>Embryophyta</taxon>
        <taxon>Tracheophyta</taxon>
        <taxon>Spermatophyta</taxon>
        <taxon>Magnoliopsida</taxon>
        <taxon>eudicotyledons</taxon>
        <taxon>Gunneridae</taxon>
        <taxon>Pentapetalae</taxon>
        <taxon>asterids</taxon>
        <taxon>Ericales</taxon>
        <taxon>Ericaceae</taxon>
        <taxon>Ericoideae</taxon>
        <taxon>Rhodoreae</taxon>
        <taxon>Rhododendron</taxon>
    </lineage>
</organism>
<name>A0A834LD87_RHOSS</name>
<dbReference type="Proteomes" id="UP000626092">
    <property type="component" value="Unassembled WGS sequence"/>
</dbReference>
<dbReference type="EMBL" id="WJXA01000008">
    <property type="protein sequence ID" value="KAF7134481.1"/>
    <property type="molecule type" value="Genomic_DNA"/>
</dbReference>
<feature type="region of interest" description="Disordered" evidence="1">
    <location>
        <begin position="1"/>
        <end position="20"/>
    </location>
</feature>
<protein>
    <submittedName>
        <fullName evidence="2">Uncharacterized protein</fullName>
    </submittedName>
</protein>